<gene>
    <name evidence="1" type="ordered locus">SVEN_3991</name>
</gene>
<organism evidence="1 2">
    <name type="scientific">Streptomyces venezuelae (strain ATCC 10712 / CBS 650.69 / DSM 40230 / JCM 4526 / NBRC 13096 / PD 04745)</name>
    <dbReference type="NCBI Taxonomy" id="953739"/>
    <lineage>
        <taxon>Bacteria</taxon>
        <taxon>Bacillati</taxon>
        <taxon>Actinomycetota</taxon>
        <taxon>Actinomycetes</taxon>
        <taxon>Kitasatosporales</taxon>
        <taxon>Streptomycetaceae</taxon>
        <taxon>Streptomyces</taxon>
    </lineage>
</organism>
<dbReference type="KEGG" id="sve:SVEN_3991"/>
<keyword evidence="2" id="KW-1185">Reference proteome</keyword>
<protein>
    <submittedName>
        <fullName evidence="1">Uncharacterized protein</fullName>
    </submittedName>
</protein>
<dbReference type="HOGENOM" id="CLU_2848178_0_0_11"/>
<proteinExistence type="predicted"/>
<dbReference type="GeneID" id="51864555"/>
<reference evidence="1 2" key="1">
    <citation type="journal article" date="2011" name="BMC Genomics">
        <title>Genome-wide analysis of the role of GlnR in Streptomyces venezuelae provides new insights into global nitrogen regulation in actinomycetes.</title>
        <authorList>
            <person name="Pullan S.T."/>
            <person name="Bibb M.J."/>
            <person name="Merrick M."/>
        </authorList>
    </citation>
    <scope>NUCLEOTIDE SEQUENCE [LARGE SCALE GENOMIC DNA]</scope>
    <source>
        <strain evidence="2">ATCC 10712 / CBS 650.69 / DSM 40230 / JCM 4526 / NBRC 13096 / PD 04745</strain>
    </source>
</reference>
<evidence type="ECO:0000313" key="1">
    <source>
        <dbReference type="EMBL" id="CCA57277.1"/>
    </source>
</evidence>
<dbReference type="RefSeq" id="WP_015035188.1">
    <property type="nucleotide sequence ID" value="NC_018750.1"/>
</dbReference>
<dbReference type="OrthoDB" id="9951008at2"/>
<name>F2RFX5_STRVP</name>
<dbReference type="Proteomes" id="UP000006854">
    <property type="component" value="Chromosome"/>
</dbReference>
<accession>F2RFX5</accession>
<dbReference type="EMBL" id="FR845719">
    <property type="protein sequence ID" value="CCA57277.1"/>
    <property type="molecule type" value="Genomic_DNA"/>
</dbReference>
<dbReference type="STRING" id="953739.SVEN_3991"/>
<dbReference type="eggNOG" id="ENOG5030UYP">
    <property type="taxonomic scope" value="Bacteria"/>
</dbReference>
<dbReference type="AlphaFoldDB" id="F2RFX5"/>
<evidence type="ECO:0000313" key="2">
    <source>
        <dbReference type="Proteomes" id="UP000006854"/>
    </source>
</evidence>
<sequence>MIATTVRRPTENAAFGRACKAVKPLPSIADAFACLADCEARGDLQGARLCRLLVQRVARDGRVGE</sequence>
<dbReference type="PATRIC" id="fig|953739.5.peg.6490"/>